<evidence type="ECO:0000256" key="1">
    <source>
        <dbReference type="ARBA" id="ARBA00004167"/>
    </source>
</evidence>
<feature type="compositionally biased region" description="Polar residues" evidence="9">
    <location>
        <begin position="3413"/>
        <end position="3429"/>
    </location>
</feature>
<feature type="compositionally biased region" description="Polar residues" evidence="9">
    <location>
        <begin position="4032"/>
        <end position="4042"/>
    </location>
</feature>
<sequence>MLSLNLSQFFVFEFLTTLDKMLDKRVTIKVIKPGSVIRKRKILGFTSFDVGTIWFQKDHQLYHKWAILAAPSKDYAGGTRGYLKLDVSVLSKGEMPKIPPTVDTNEIEGNLFLPSGVTTERQRVIFIFDVYKGVDLVKKNPIQELKRAENAPSTTIEICFSGVSVKTSTKKGSIAPNWNERLVLPELFPPLCQRFRIQLYHDGTIRSTCYLNLKSISNDKEEGFLPTFGPAFLHFYSPNHLEGYLGKVLLALQTSLLGEIAEYEVKHSTIYPEAPLLKEETFLKYENFVLHATIFEATMINKKFSDKAISFRISCGPLQSDASGDKIAAMVTPPMKPKVMNKNYCYLPITGKKACIFVTLSLPDVRKRMFNYNFLSKILKDLKSRLDKIEYIVQNKDYDIASAQTEALLLETADFISFVSGKYLDIVSSYSLTEETFLDQRRIKMCLKEMESVNVVAKSVSGEQNKKKIFQKVEKIYTKIESLVDDLEDWPLIYLWMIYGAKRVAYLFLQPRDFLHSTVDEEKGTHCGKLRPFYFQAEDSQELPEIITSVCKMDAIIWIGLPRHLTTYQPQGFTFSHETIPRSLKTQEMYHFEARVHIFQGRFTPGSDKSGLSDPFVHVIISSQFKETQVLQKTLNPVWDQTLVFRNVELYGNRDFITANPPSVFIEIFDKDECQQIEVIGKCVLRPIIKTLKGEQGSGSLRLTWYRVHNVFDVSAEILAAAELLEVTAKTAETRRDQIVKIPPEIKPHLISHRIEVVFWGVRDLKKVQMAQITKPKVVVELGTNLVSSDTLANAKKHLNFTNPIKSIEASFAEEEEYAPTLSLKMYDSRNFGISVFAGTHIMPMQMFFYQPQTTDERHLKLMTVRRNSLDFDESIESLIQKLDAQSGTKIHFEKKLTSESKWRKFFDCLTCRRRKKPPPPKPLELEQPELEDSSDFDWWTKFYASLEETPLTGKIPLSHKYKLKVYSHELEQQPEFEGFCDTLRSFEMYKGKRTGDEAVDEANTTGVFKGALRIYQWPLNGDDFVTPTGLPLQGGIFQDFPTNTPINFVLRVYCVRGLNLRPKDISGKSDPYLHLTLNQSVINDKQNCIKRQINPIFGRCFEFNGIFPQDHTLVIAVKDWDAVSADDLIGQTKIDLENRFYSKHRGHCGLAADYLTVGYCQWRDQQKPSTILENLCKKYNIPDLEYKEKSIIVGPQEFFLDNQNVDLRHQALALLALKRWAEVPLVGCVLVPEHVETRSLFHPQRPGVEQGKLQLWLDILPVTDFPTPRQVTITPRKPVSYELRVIVWNAEGIILEEKDILTGEKKADVYVKGWLTGPNTAQYTDVHYRILSGEAMFNWRFIFPFQYLSTENKIVQKHKTVFEESEEKIPCKLTIQAWENDAFSPDDFLGVVTLELSRLHRGASLFRNCSPALTKPNAPVLNLFKIRRTRGWWPLKNVDTRTRKEVFAGGVELEFELLTKEEAERNPAGLGRREPQGLPKPNRPDTSFSWFWNPWRAIKYTLKFYKKKIIKFIIIVIVVAVTVYLLYRFGEFGWEKLMVQLKKSPVLLLAILCSICVGELTDRELSVLCPKGIKCVTSKTFIFCENNNIFLAYGKKIFACEENFVCDEQDPYNGCVHQKFYKDLTQDKTKIVVDINIVDKDKKKGENCSSDDDFPIDGSLTKLSPPLDSNLVEKPTNNSNSSQESVTDSNLVNKSTTLKNDEDGKETTPVLSSDTIFRPKPFNSSSTDVPFSDKNTKKNPDFPLEASTLPSHIDEKKASTVAYSPKEALQSVKLPAINKPTTSEDHTVSTSKVSTPPTDASDKKSTQGDVTNEPSDTSSSEESSADFNSEEDDDDDDGTLDNVSSDTTFRPESYPRQPNGIFRPPSQAVQPTDTENQEIPSDDRNPFSNKGEKTPDFPLEASTLSSHIDKEKASTVAYSPEEALQSVKLPAINKPTTSEDHTVSTSKVSTPPTDASDKKITQGDVTNESLDTSSSEESSADSNSEEDDDDGTLDNVSSDTKLPPESHPRQPNGIFRPQSKSVQPTDIENQEISLDDRNPFSNKGGKKPDFPLEASTLASNTDDQEASTEAHSLEEVPEDVLSPVTNKPLTYQHHIVVSNKVSTTVTDASDEKSSTGDATNESLESSEESTTDLNSKEKDDNMLRPDSKPKQNGIFRPHPKPEKVQPSENHNPFSNKPGKKPYSPLETSTLSNNTDKDKASLVPQLPENDLQFVTFSTLPSVDHDRTGLLSTLPTAEETTSDITTPLQIKENDGTIERPQNPTNSIFRPKPPESTTPCQNNIFRPKPHKPHNDSQTNSDKLSSKSENDIDFPVEASTLPNEKTTVPLPTEEDDKFVRASTIPSDKASNNEPSLIEDDTSVFLESSTLPTNLEDKNQQSSDVLFSHEVSTPPNSDSKITTSQTSNLVDSTLSSDKSEVEVPTEPPMNKEVPDGQPKISKPSFIFRPKILSPKNFTKPDTKQEHPDVYFSSVFTTPPNEPTTLLTDKGEEEIPTEIPPPEFFKDTSTIPSLNEEATSLNFEISTRNPVSTDDQSSIFRPKIQVPKNFTEPDKYHDNPDIDIPSVFTTPPNHKSSETEPTTLQMADDSDFFMEASTLPNDKQGEEIFTELPPPQEDTTTYFKASDKDNDKVPDLDEETTSLNDDDSTVPTNLINNEETPQKNLDSPPKLSPPSAIFRPKVHASKNLTDSDKDHQNPDVYFPSVFTTPPNQKNSENEPTTLQSADDSDFYVEASTLPNDRQEEGYFIEFSPPQEDNTFYEDSTRPSNKDSDKAPGLDEETTSLSVEISTVSTNLINNEENPEENFDSTPKIRPPSSIFRPKVNAPKNSTNFDNKNQNPEVYFSSVFTTPPNQDSESEPTTLQTADDSDVFVETSTLPNDKQEEEYFTELPPPQEHTTIFKDSTKPSDKDTDWREETTSLNLENSTPSLESRPVSIFRPKIHTPKNVAEPDKDKKIPDEFFSPQYSTPPSEVNSEKGNITPDFSAEASTPFSDTSEERTDSQFVEASTLANNMDETENQNTVLPTNLPDEESASNDLQSQEDSPIYRPLQENKPQISPPKPVSPDNPDIIFRPKIPILQNRTDDKLNQSTPGVSTPPAKNIENEPSTPEKDFDFLVETSTLPYDLLKNNTTLKPFDEDLQFNEFNTVPNNIDDKEYLDKDVTLVPPNSTPSNNENNEDSTESDNVTLSPSTPQPVSQPNSIYRPKPKPKPKLLPGVNTVPSVTTEKIAQLPEEDPQFVEYSTVPNLDKVSTFVPPEKSTPPTYTDKDNLLEPSAPPEMNPTEILLSDDSVTDSLTALPPKTESFTTQPSSKPEVIYRPKPKPNLSNSTIFRPPLYLPQEEPDPEKLKEEERNILFSPEVSTLANIPCDNEATTVLQLPEKNVQFSEYSTIQSETELSSGQHETSTPLSSRDTEEELTSTDVVSTSPPIENSTPQLEVIYRPKPKPQPKPTKPTEISTVLQPSEEDLQFYEYSTIPNVDSKVPNPQKPVKPKPKPSENIIFRPALSIPTKEKENEKLDQEEQGILFPPEVSTLPNIPRDNEATTVLQLLETDFQFSEFSTIPNNIQSETDLSSSQDEISTPPTTRDTEEELTSSDVASTSPPIENSTPYPEVVYRPKPKPQPKPTKPTETSTVLQPSEEDLQFYEYSTIPNVDSKVPNPQKPVKPNPKPSENIIFRPALLVPPKEKEIEKLDQEEQGIMFPPEVSTLPPCDNKSSTVPQRSEDDFQDFEFSTIPNFGTTDQEETFATTERTTPPTFTEDKTTEKISFSTLQPDATLRPKPKPNGTTIFRPKLRIPPKEKGSDSTIITSDTFEIPDLPEKDHQFSESSTMPNAIDNDNTSLEQEVDKGPEKPTGDNDIPSSPNETIFRPKLHKQINSTKAEQTDTLFPPEVSTLSSRTEGSTLPIDSDIQTTLRPFEINTVLNDKNEQITEIFPSQYTTVPTFDTITDMVQEVSTLPSKTTMLNDHKESNKSLQEPPVKKKDDNFMDSQVTTLNSKKDYKKTPPKEDEVFFAHPSTLKPNKKDSYAHPTTLKPKKEESVTNLSTPPSGNKTKETIKISNTQKSQNHTKLSHSKTKKPPLRHNTSSEESDESDESGETSINIENSQSLQANINIGSGDNLTADKERNNRPNPFEPKPSQDNKKSYGTSVKIENSQNLNLNINTGKETLNTKNSNLSNATGSATDKGRGGESNKESSNTSVNVENAQKLNVNVNSDGQTISHSNNNSKPTAQNNSLSNAIGSGPNKNVSSGKFDHTSVNIENTQSLNVNINTGDRQNTKNNLPNASGGDDMKAVLKTTLLSSIDSSNVKKKTPVKLAPFSGTKNKNRLPAGKPNEVNNDPTELSIKEVRGDYTKTISSYEKNKSSPKRPQLLSVKTHIKKPTKSSIENNTVRPNRFTLPSNDPTEVYNDYPTELARNIYPNAVGSYDESNLLNKLTVSSEDDDNDDTKVGPSKLNYDNPEKSPVDKVNSLDKNRGRTKRPKISSDSLSQGDNPTKPASTEMKDHVQKSIASYGKNKNTPKESKTKQKYSQTSDIIKNESIDNLKEPQTNSGINESEENVANHIYLREKAKLPPTDVEDAKTTKLDSETVSQESENLSLSTEEEREIVFVEFHKRKDQESLVYSVKVDLQKHSLSDYIPRTRFEEIKITTGFVYQLLNKHIGPIHRMRPYKLTFRNQIYELGENLLAGTSNMEEFQVSVGTLTEIEDGVFRGEKLKYLNLRDNKISEIASHAFDDMTQLTKISLINNQLAEYNPNWFHNCPKLQTILLSYNKIRTLPPFAFKNLNLNLHFRIFLDYNEITTISDSTFLKSPANSLNPQYFDNLRKKGFRIHLKGNRLKCVTEDVSKTFVAKVITMKRNPFTCECQRKILKWKKTHPRIQIYLDYNTFILSSFKHNMRFFWLFLATFCLAKASLFSQYVKLYEDKKPPNIFLKFIGKGGEALIEIKTPGFRPLFHRIVKKYEADTKRISFVSTFNSDNGIEKNFFR</sequence>
<dbReference type="SMART" id="SM00369">
    <property type="entry name" value="LRR_TYP"/>
    <property type="match status" value="3"/>
</dbReference>
<organism evidence="12 13">
    <name type="scientific">Tribolium castaneum</name>
    <name type="common">Red flour beetle</name>
    <dbReference type="NCBI Taxonomy" id="7070"/>
    <lineage>
        <taxon>Eukaryota</taxon>
        <taxon>Metazoa</taxon>
        <taxon>Ecdysozoa</taxon>
        <taxon>Arthropoda</taxon>
        <taxon>Hexapoda</taxon>
        <taxon>Insecta</taxon>
        <taxon>Pterygota</taxon>
        <taxon>Neoptera</taxon>
        <taxon>Endopterygota</taxon>
        <taxon>Coleoptera</taxon>
        <taxon>Polyphaga</taxon>
        <taxon>Cucujiformia</taxon>
        <taxon>Tenebrionidae</taxon>
        <taxon>Tenebrionidae incertae sedis</taxon>
        <taxon>Tribolium</taxon>
    </lineage>
</organism>
<evidence type="ECO:0000256" key="10">
    <source>
        <dbReference type="SAM" id="Phobius"/>
    </source>
</evidence>
<feature type="compositionally biased region" description="Polar residues" evidence="9">
    <location>
        <begin position="4374"/>
        <end position="4394"/>
    </location>
</feature>
<dbReference type="InterPro" id="IPR012968">
    <property type="entry name" value="FerIin_dom"/>
</dbReference>
<feature type="compositionally biased region" description="Low complexity" evidence="9">
    <location>
        <begin position="3738"/>
        <end position="3750"/>
    </location>
</feature>
<dbReference type="CDD" id="cd04037">
    <property type="entry name" value="C2E_Ferlin"/>
    <property type="match status" value="1"/>
</dbReference>
<gene>
    <name evidence="12" type="primary">AUGUSTUS-3.0.2_03976</name>
    <name evidence="12" type="ORF">TcasGA2_TC003976</name>
</gene>
<keyword evidence="5" id="KW-0677">Repeat</keyword>
<feature type="compositionally biased region" description="Polar residues" evidence="9">
    <location>
        <begin position="2644"/>
        <end position="2660"/>
    </location>
</feature>
<feature type="region of interest" description="Disordered" evidence="9">
    <location>
        <begin position="4348"/>
        <end position="4399"/>
    </location>
</feature>
<feature type="compositionally biased region" description="Low complexity" evidence="9">
    <location>
        <begin position="1812"/>
        <end position="1828"/>
    </location>
</feature>
<dbReference type="InterPro" id="IPR037723">
    <property type="entry name" value="C2D_Ferlin"/>
</dbReference>
<dbReference type="InterPro" id="IPR037725">
    <property type="entry name" value="C2F_Ferlin"/>
</dbReference>
<feature type="region of interest" description="Disordered" evidence="9">
    <location>
        <begin position="2521"/>
        <end position="3105"/>
    </location>
</feature>
<feature type="compositionally biased region" description="Basic and acidic residues" evidence="9">
    <location>
        <begin position="2546"/>
        <end position="2555"/>
    </location>
</feature>
<dbReference type="SMART" id="SM01201">
    <property type="entry name" value="FerB"/>
    <property type="match status" value="1"/>
</dbReference>
<feature type="domain" description="C2" evidence="11">
    <location>
        <begin position="103"/>
        <end position="233"/>
    </location>
</feature>
<dbReference type="SUPFAM" id="SSF52058">
    <property type="entry name" value="L domain-like"/>
    <property type="match status" value="1"/>
</dbReference>
<feature type="compositionally biased region" description="Polar residues" evidence="9">
    <location>
        <begin position="4157"/>
        <end position="4174"/>
    </location>
</feature>
<feature type="domain" description="C2" evidence="11">
    <location>
        <begin position="1033"/>
        <end position="1150"/>
    </location>
</feature>
<feature type="compositionally biased region" description="Polar residues" evidence="9">
    <location>
        <begin position="4474"/>
        <end position="4488"/>
    </location>
</feature>
<evidence type="ECO:0000256" key="7">
    <source>
        <dbReference type="ARBA" id="ARBA00022989"/>
    </source>
</evidence>
<protein>
    <recommendedName>
        <fullName evidence="11">C2 domain-containing protein</fullName>
    </recommendedName>
</protein>
<feature type="compositionally biased region" description="Polar residues" evidence="9">
    <location>
        <begin position="4260"/>
        <end position="4275"/>
    </location>
</feature>
<feature type="compositionally biased region" description="Polar residues" evidence="9">
    <location>
        <begin position="2821"/>
        <end position="2860"/>
    </location>
</feature>
<dbReference type="InterPro" id="IPR037721">
    <property type="entry name" value="Ferlin"/>
</dbReference>
<feature type="region of interest" description="Disordered" evidence="9">
    <location>
        <begin position="3559"/>
        <end position="3665"/>
    </location>
</feature>
<dbReference type="Pfam" id="PF00168">
    <property type="entry name" value="C2"/>
    <property type="match status" value="3"/>
</dbReference>
<feature type="compositionally biased region" description="Low complexity" evidence="9">
    <location>
        <begin position="3160"/>
        <end position="3169"/>
    </location>
</feature>
<feature type="compositionally biased region" description="Basic and acidic residues" evidence="9">
    <location>
        <begin position="2757"/>
        <end position="2771"/>
    </location>
</feature>
<keyword evidence="2" id="KW-0433">Leucine-rich repeat</keyword>
<feature type="region of interest" description="Disordered" evidence="9">
    <location>
        <begin position="3383"/>
        <end position="3457"/>
    </location>
</feature>
<feature type="compositionally biased region" description="Polar residues" evidence="9">
    <location>
        <begin position="3587"/>
        <end position="3602"/>
    </location>
</feature>
<feature type="compositionally biased region" description="Basic residues" evidence="9">
    <location>
        <begin position="4061"/>
        <end position="4072"/>
    </location>
</feature>
<feature type="compositionally biased region" description="Polar residues" evidence="9">
    <location>
        <begin position="2229"/>
        <end position="2247"/>
    </location>
</feature>
<dbReference type="GO" id="GO:0046872">
    <property type="term" value="F:metal ion binding"/>
    <property type="evidence" value="ECO:0007669"/>
    <property type="project" value="UniProtKB-KW"/>
</dbReference>
<comment type="subcellular location">
    <subcellularLocation>
        <location evidence="1">Membrane</location>
        <topology evidence="1">Single-pass membrane protein</topology>
    </subcellularLocation>
</comment>
<dbReference type="CDD" id="cd08374">
    <property type="entry name" value="C2F_Ferlin"/>
    <property type="match status" value="1"/>
</dbReference>
<evidence type="ECO:0000256" key="9">
    <source>
        <dbReference type="SAM" id="MobiDB-lite"/>
    </source>
</evidence>
<dbReference type="eggNOG" id="KOG0619">
    <property type="taxonomic scope" value="Eukaryota"/>
</dbReference>
<feature type="compositionally biased region" description="Polar residues" evidence="9">
    <location>
        <begin position="4186"/>
        <end position="4245"/>
    </location>
</feature>
<feature type="compositionally biased region" description="Basic and acidic residues" evidence="9">
    <location>
        <begin position="4176"/>
        <end position="4185"/>
    </location>
</feature>
<dbReference type="InterPro" id="IPR003591">
    <property type="entry name" value="Leu-rich_rpt_typical-subtyp"/>
</dbReference>
<feature type="domain" description="C2" evidence="11">
    <location>
        <begin position="576"/>
        <end position="701"/>
    </location>
</feature>
<dbReference type="PROSITE" id="PS50004">
    <property type="entry name" value="C2"/>
    <property type="match status" value="4"/>
</dbReference>
<feature type="region of interest" description="Disordered" evidence="9">
    <location>
        <begin position="2468"/>
        <end position="2500"/>
    </location>
</feature>
<feature type="compositionally biased region" description="Polar residues" evidence="9">
    <location>
        <begin position="1676"/>
        <end position="1699"/>
    </location>
</feature>
<feature type="compositionally biased region" description="Basic and acidic residues" evidence="9">
    <location>
        <begin position="2893"/>
        <end position="2912"/>
    </location>
</feature>
<feature type="region of interest" description="Disordered" evidence="9">
    <location>
        <begin position="4562"/>
        <end position="4588"/>
    </location>
</feature>
<feature type="compositionally biased region" description="Basic and acidic residues" evidence="9">
    <location>
        <begin position="3837"/>
        <end position="3847"/>
    </location>
</feature>
<feature type="compositionally biased region" description="Acidic residues" evidence="9">
    <location>
        <begin position="1984"/>
        <end position="1993"/>
    </location>
</feature>
<feature type="compositionally biased region" description="Basic and acidic residues" evidence="9">
    <location>
        <begin position="2135"/>
        <end position="2150"/>
    </location>
</feature>
<feature type="compositionally biased region" description="Basic and acidic residues" evidence="9">
    <location>
        <begin position="2943"/>
        <end position="2953"/>
    </location>
</feature>
<feature type="transmembrane region" description="Helical" evidence="10">
    <location>
        <begin position="1542"/>
        <end position="1562"/>
    </location>
</feature>
<feature type="region of interest" description="Disordered" evidence="9">
    <location>
        <begin position="3287"/>
        <end position="3342"/>
    </location>
</feature>
<feature type="region of interest" description="Disordered" evidence="9">
    <location>
        <begin position="4428"/>
        <end position="4547"/>
    </location>
</feature>
<accession>D6WI48</accession>
<feature type="compositionally biased region" description="Basic and acidic residues" evidence="9">
    <location>
        <begin position="4568"/>
        <end position="4577"/>
    </location>
</feature>
<feature type="compositionally biased region" description="Polar residues" evidence="9">
    <location>
        <begin position="2913"/>
        <end position="2924"/>
    </location>
</feature>
<feature type="compositionally biased region" description="Polar residues" evidence="9">
    <location>
        <begin position="2340"/>
        <end position="2351"/>
    </location>
</feature>
<dbReference type="InterPro" id="IPR001611">
    <property type="entry name" value="Leu-rich_rpt"/>
</dbReference>
<evidence type="ECO:0000256" key="5">
    <source>
        <dbReference type="ARBA" id="ARBA00022737"/>
    </source>
</evidence>
<feature type="compositionally biased region" description="Polar residues" evidence="9">
    <location>
        <begin position="3383"/>
        <end position="3404"/>
    </location>
</feature>
<dbReference type="InterPro" id="IPR035892">
    <property type="entry name" value="C2_domain_sf"/>
</dbReference>
<dbReference type="SMART" id="SM00239">
    <property type="entry name" value="C2"/>
    <property type="match status" value="4"/>
</dbReference>
<feature type="region of interest" description="Disordered" evidence="9">
    <location>
        <begin position="3156"/>
        <end position="3213"/>
    </location>
</feature>
<dbReference type="PROSITE" id="PS51450">
    <property type="entry name" value="LRR"/>
    <property type="match status" value="2"/>
</dbReference>
<feature type="region of interest" description="Disordered" evidence="9">
    <location>
        <begin position="4306"/>
        <end position="4331"/>
    </location>
</feature>
<feature type="compositionally biased region" description="Polar residues" evidence="9">
    <location>
        <begin position="2376"/>
        <end position="2412"/>
    </location>
</feature>
<keyword evidence="7 10" id="KW-1133">Transmembrane helix</keyword>
<evidence type="ECO:0000256" key="4">
    <source>
        <dbReference type="ARBA" id="ARBA00022723"/>
    </source>
</evidence>
<feature type="compositionally biased region" description="Basic and acidic residues" evidence="9">
    <location>
        <begin position="3988"/>
        <end position="4003"/>
    </location>
</feature>
<feature type="region of interest" description="Disordered" evidence="9">
    <location>
        <begin position="3243"/>
        <end position="3271"/>
    </location>
</feature>
<feature type="compositionally biased region" description="Polar residues" evidence="9">
    <location>
        <begin position="4092"/>
        <end position="4111"/>
    </location>
</feature>
<evidence type="ECO:0000256" key="2">
    <source>
        <dbReference type="ARBA" id="ARBA00022614"/>
    </source>
</evidence>
<feature type="compositionally biased region" description="Pro residues" evidence="9">
    <location>
        <begin position="3653"/>
        <end position="3662"/>
    </location>
</feature>
<keyword evidence="3 10" id="KW-0812">Transmembrane</keyword>
<dbReference type="InterPro" id="IPR012561">
    <property type="entry name" value="Ferlin_B-domain"/>
</dbReference>
<feature type="compositionally biased region" description="Polar residues" evidence="9">
    <location>
        <begin position="2019"/>
        <end position="2033"/>
    </location>
</feature>
<dbReference type="InterPro" id="IPR032362">
    <property type="entry name" value="Ferlin_C"/>
</dbReference>
<feature type="compositionally biased region" description="Polar residues" evidence="9">
    <location>
        <begin position="3818"/>
        <end position="3835"/>
    </location>
</feature>
<keyword evidence="13" id="KW-1185">Reference proteome</keyword>
<feature type="compositionally biased region" description="Polar residues" evidence="9">
    <location>
        <begin position="2777"/>
        <end position="2791"/>
    </location>
</feature>
<evidence type="ECO:0000313" key="12">
    <source>
        <dbReference type="EMBL" id="EFA01058.2"/>
    </source>
</evidence>
<keyword evidence="4" id="KW-0479">Metal-binding</keyword>
<dbReference type="Pfam" id="PF13855">
    <property type="entry name" value="LRR_8"/>
    <property type="match status" value="1"/>
</dbReference>
<feature type="region of interest" description="Disordered" evidence="9">
    <location>
        <begin position="3692"/>
        <end position="3858"/>
    </location>
</feature>
<evidence type="ECO:0000259" key="11">
    <source>
        <dbReference type="PROSITE" id="PS50004"/>
    </source>
</evidence>
<feature type="region of interest" description="Disordered" evidence="9">
    <location>
        <begin position="2222"/>
        <end position="2441"/>
    </location>
</feature>
<evidence type="ECO:0000256" key="8">
    <source>
        <dbReference type="ARBA" id="ARBA00023136"/>
    </source>
</evidence>
<dbReference type="PANTHER" id="PTHR12546">
    <property type="entry name" value="FER-1-LIKE"/>
    <property type="match status" value="1"/>
</dbReference>
<feature type="compositionally biased region" description="Polar residues" evidence="9">
    <location>
        <begin position="2562"/>
        <end position="2580"/>
    </location>
</feature>
<feature type="compositionally biased region" description="Polar residues" evidence="9">
    <location>
        <begin position="2996"/>
        <end position="3019"/>
    </location>
</feature>
<keyword evidence="8 10" id="KW-0472">Membrane</keyword>
<dbReference type="EMBL" id="KQ971334">
    <property type="protein sequence ID" value="EFA01058.2"/>
    <property type="molecule type" value="Genomic_DNA"/>
</dbReference>
<dbReference type="GO" id="GO:0007009">
    <property type="term" value="P:plasma membrane organization"/>
    <property type="evidence" value="ECO:0000318"/>
    <property type="project" value="GO_Central"/>
</dbReference>
<dbReference type="InParanoid" id="D6WI48"/>
<keyword evidence="6" id="KW-0106">Calcium</keyword>
<dbReference type="eggNOG" id="KOG1326">
    <property type="taxonomic scope" value="Eukaryota"/>
</dbReference>
<feature type="compositionally biased region" description="Low complexity" evidence="9">
    <location>
        <begin position="1944"/>
        <end position="1954"/>
    </location>
</feature>
<feature type="compositionally biased region" description="Acidic residues" evidence="9">
    <location>
        <begin position="4079"/>
        <end position="4088"/>
    </location>
</feature>
<feature type="compositionally biased region" description="Polar residues" evidence="9">
    <location>
        <begin position="2521"/>
        <end position="2534"/>
    </location>
</feature>
<feature type="region of interest" description="Disordered" evidence="9">
    <location>
        <begin position="4260"/>
        <end position="4281"/>
    </location>
</feature>
<dbReference type="InterPro" id="IPR032675">
    <property type="entry name" value="LRR_dom_sf"/>
</dbReference>
<evidence type="ECO:0000256" key="3">
    <source>
        <dbReference type="ARBA" id="ARBA00022692"/>
    </source>
</evidence>
<dbReference type="Gene3D" id="3.80.10.10">
    <property type="entry name" value="Ribonuclease Inhibitor"/>
    <property type="match status" value="1"/>
</dbReference>
<dbReference type="HOGENOM" id="CLU_223440_0_0_1"/>
<feature type="transmembrane region" description="Helical" evidence="10">
    <location>
        <begin position="1510"/>
        <end position="1530"/>
    </location>
</feature>
<feature type="compositionally biased region" description="Basic and acidic residues" evidence="9">
    <location>
        <begin position="1882"/>
        <end position="1896"/>
    </location>
</feature>
<name>D6WI48_TRICA</name>
<feature type="region of interest" description="Disordered" evidence="9">
    <location>
        <begin position="3951"/>
        <end position="4137"/>
    </location>
</feature>
<evidence type="ECO:0000256" key="6">
    <source>
        <dbReference type="ARBA" id="ARBA00022837"/>
    </source>
</evidence>
<proteinExistence type="predicted"/>
<dbReference type="Pfam" id="PF16165">
    <property type="entry name" value="Ferlin_C"/>
    <property type="match status" value="1"/>
</dbReference>
<feature type="compositionally biased region" description="Polar residues" evidence="9">
    <location>
        <begin position="3180"/>
        <end position="3195"/>
    </location>
</feature>
<reference evidence="12 13" key="1">
    <citation type="journal article" date="2008" name="Nature">
        <title>The genome of the model beetle and pest Tribolium castaneum.</title>
        <authorList>
            <consortium name="Tribolium Genome Sequencing Consortium"/>
            <person name="Richards S."/>
            <person name="Gibbs R.A."/>
            <person name="Weinstock G.M."/>
            <person name="Brown S.J."/>
            <person name="Denell R."/>
            <person name="Beeman R.W."/>
            <person name="Gibbs R."/>
            <person name="Beeman R.W."/>
            <person name="Brown S.J."/>
            <person name="Bucher G."/>
            <person name="Friedrich M."/>
            <person name="Grimmelikhuijzen C.J."/>
            <person name="Klingler M."/>
            <person name="Lorenzen M."/>
            <person name="Richards S."/>
            <person name="Roth S."/>
            <person name="Schroder R."/>
            <person name="Tautz D."/>
            <person name="Zdobnov E.M."/>
            <person name="Muzny D."/>
            <person name="Gibbs R.A."/>
            <person name="Weinstock G.M."/>
            <person name="Attaway T."/>
            <person name="Bell S."/>
            <person name="Buhay C.J."/>
            <person name="Chandrabose M.N."/>
            <person name="Chavez D."/>
            <person name="Clerk-Blankenburg K.P."/>
            <person name="Cree A."/>
            <person name="Dao M."/>
            <person name="Davis C."/>
            <person name="Chacko J."/>
            <person name="Dinh H."/>
            <person name="Dugan-Rocha S."/>
            <person name="Fowler G."/>
            <person name="Garner T.T."/>
            <person name="Garnes J."/>
            <person name="Gnirke A."/>
            <person name="Hawes A."/>
            <person name="Hernandez J."/>
            <person name="Hines S."/>
            <person name="Holder M."/>
            <person name="Hume J."/>
            <person name="Jhangiani S.N."/>
            <person name="Joshi V."/>
            <person name="Khan Z.M."/>
            <person name="Jackson L."/>
            <person name="Kovar C."/>
            <person name="Kowis A."/>
            <person name="Lee S."/>
            <person name="Lewis L.R."/>
            <person name="Margolis J."/>
            <person name="Morgan M."/>
            <person name="Nazareth L.V."/>
            <person name="Nguyen N."/>
            <person name="Okwuonu G."/>
            <person name="Parker D."/>
            <person name="Richards S."/>
            <person name="Ruiz S.J."/>
            <person name="Santibanez J."/>
            <person name="Savard J."/>
            <person name="Scherer S.E."/>
            <person name="Schneider B."/>
            <person name="Sodergren E."/>
            <person name="Tautz D."/>
            <person name="Vattahil S."/>
            <person name="Villasana D."/>
            <person name="White C.S."/>
            <person name="Wright R."/>
            <person name="Park Y."/>
            <person name="Beeman R.W."/>
            <person name="Lord J."/>
            <person name="Oppert B."/>
            <person name="Lorenzen M."/>
            <person name="Brown S."/>
            <person name="Wang L."/>
            <person name="Savard J."/>
            <person name="Tautz D."/>
            <person name="Richards S."/>
            <person name="Weinstock G."/>
            <person name="Gibbs R.A."/>
            <person name="Liu Y."/>
            <person name="Worley K."/>
            <person name="Weinstock G."/>
            <person name="Elsik C.G."/>
            <person name="Reese J.T."/>
            <person name="Elhaik E."/>
            <person name="Landan G."/>
            <person name="Graur D."/>
            <person name="Arensburger P."/>
            <person name="Atkinson P."/>
            <person name="Beeman R.W."/>
            <person name="Beidler J."/>
            <person name="Brown S.J."/>
            <person name="Demuth J.P."/>
            <person name="Drury D.W."/>
            <person name="Du Y.Z."/>
            <person name="Fujiwara H."/>
            <person name="Lorenzen M."/>
            <person name="Maselli V."/>
            <person name="Osanai M."/>
            <person name="Park Y."/>
            <person name="Robertson H.M."/>
            <person name="Tu Z."/>
            <person name="Wang J.J."/>
            <person name="Wang S."/>
            <person name="Richards S."/>
            <person name="Song H."/>
            <person name="Zhang L."/>
            <person name="Sodergren E."/>
            <person name="Werner D."/>
            <person name="Stanke M."/>
            <person name="Morgenstern B."/>
            <person name="Solovyev V."/>
            <person name="Kosarev P."/>
            <person name="Brown G."/>
            <person name="Chen H.C."/>
            <person name="Ermolaeva O."/>
            <person name="Hlavina W."/>
            <person name="Kapustin Y."/>
            <person name="Kiryutin B."/>
            <person name="Kitts P."/>
            <person name="Maglott D."/>
            <person name="Pruitt K."/>
            <person name="Sapojnikov V."/>
            <person name="Souvorov A."/>
            <person name="Mackey A.J."/>
            <person name="Waterhouse R.M."/>
            <person name="Wyder S."/>
            <person name="Zdobnov E.M."/>
            <person name="Zdobnov E.M."/>
            <person name="Wyder S."/>
            <person name="Kriventseva E.V."/>
            <person name="Kadowaki T."/>
            <person name="Bork P."/>
            <person name="Aranda M."/>
            <person name="Bao R."/>
            <person name="Beermann A."/>
            <person name="Berns N."/>
            <person name="Bolognesi R."/>
            <person name="Bonneton F."/>
            <person name="Bopp D."/>
            <person name="Brown S.J."/>
            <person name="Bucher G."/>
            <person name="Butts T."/>
            <person name="Chaumot A."/>
            <person name="Denell R.E."/>
            <person name="Ferrier D.E."/>
            <person name="Friedrich M."/>
            <person name="Gordon C.M."/>
            <person name="Jindra M."/>
            <person name="Klingler M."/>
            <person name="Lan Q."/>
            <person name="Lattorff H.M."/>
            <person name="Laudet V."/>
            <person name="von Levetsow C."/>
            <person name="Liu Z."/>
            <person name="Lutz R."/>
            <person name="Lynch J.A."/>
            <person name="da Fonseca R.N."/>
            <person name="Posnien N."/>
            <person name="Reuter R."/>
            <person name="Roth S."/>
            <person name="Savard J."/>
            <person name="Schinko J.B."/>
            <person name="Schmitt C."/>
            <person name="Schoppmeier M."/>
            <person name="Schroder R."/>
            <person name="Shippy T.D."/>
            <person name="Simonnet F."/>
            <person name="Marques-Souza H."/>
            <person name="Tautz D."/>
            <person name="Tomoyasu Y."/>
            <person name="Trauner J."/>
            <person name="Van der Zee M."/>
            <person name="Vervoort M."/>
            <person name="Wittkopp N."/>
            <person name="Wimmer E.A."/>
            <person name="Yang X."/>
            <person name="Jones A.K."/>
            <person name="Sattelle D.B."/>
            <person name="Ebert P.R."/>
            <person name="Nelson D."/>
            <person name="Scott J.G."/>
            <person name="Beeman R.W."/>
            <person name="Muthukrishnan S."/>
            <person name="Kramer K.J."/>
            <person name="Arakane Y."/>
            <person name="Beeman R.W."/>
            <person name="Zhu Q."/>
            <person name="Hogenkamp D."/>
            <person name="Dixit R."/>
            <person name="Oppert B."/>
            <person name="Jiang H."/>
            <person name="Zou Z."/>
            <person name="Marshall J."/>
            <person name="Elpidina E."/>
            <person name="Vinokurov K."/>
            <person name="Oppert C."/>
            <person name="Zou Z."/>
            <person name="Evans J."/>
            <person name="Lu Z."/>
            <person name="Zhao P."/>
            <person name="Sumathipala N."/>
            <person name="Altincicek B."/>
            <person name="Vilcinskas A."/>
            <person name="Williams M."/>
            <person name="Hultmark D."/>
            <person name="Hetru C."/>
            <person name="Jiang H."/>
            <person name="Grimmelikhuijzen C.J."/>
            <person name="Hauser F."/>
            <person name="Cazzamali G."/>
            <person name="Williamson M."/>
            <person name="Park Y."/>
            <person name="Li B."/>
            <person name="Tanaka Y."/>
            <person name="Predel R."/>
            <person name="Neupert S."/>
            <person name="Schachtner J."/>
            <person name="Verleyen P."/>
            <person name="Raible F."/>
            <person name="Bork P."/>
            <person name="Friedrich M."/>
            <person name="Walden K.K."/>
            <person name="Robertson H.M."/>
            <person name="Angeli S."/>
            <person name="Foret S."/>
            <person name="Bucher G."/>
            <person name="Schuetz S."/>
            <person name="Maleszka R."/>
            <person name="Wimmer E.A."/>
            <person name="Beeman R.W."/>
            <person name="Lorenzen M."/>
            <person name="Tomoyasu Y."/>
            <person name="Miller S.C."/>
            <person name="Grossmann D."/>
            <person name="Bucher G."/>
        </authorList>
    </citation>
    <scope>NUCLEOTIDE SEQUENCE [LARGE SCALE GENOMIC DNA]</scope>
    <source>
        <strain evidence="12 13">Georgia GA2</strain>
    </source>
</reference>
<feature type="compositionally biased region" description="Low complexity" evidence="9">
    <location>
        <begin position="2472"/>
        <end position="2483"/>
    </location>
</feature>
<dbReference type="STRING" id="7070.D6WI48"/>
<feature type="compositionally biased region" description="Polar residues" evidence="9">
    <location>
        <begin position="2958"/>
        <end position="2972"/>
    </location>
</feature>
<dbReference type="Pfam" id="PF08151">
    <property type="entry name" value="FerI"/>
    <property type="match status" value="1"/>
</dbReference>
<feature type="compositionally biased region" description="Polar residues" evidence="9">
    <location>
        <begin position="3559"/>
        <end position="3578"/>
    </location>
</feature>
<dbReference type="SMART" id="SM01202">
    <property type="entry name" value="FerI"/>
    <property type="match status" value="1"/>
</dbReference>
<reference evidence="12 13" key="2">
    <citation type="journal article" date="2010" name="Nucleic Acids Res.">
        <title>BeetleBase in 2010: revisions to provide comprehensive genomic information for Tribolium castaneum.</title>
        <authorList>
            <person name="Kim H.S."/>
            <person name="Murphy T."/>
            <person name="Xia J."/>
            <person name="Caragea D."/>
            <person name="Park Y."/>
            <person name="Beeman R.W."/>
            <person name="Lorenzen M.D."/>
            <person name="Butcher S."/>
            <person name="Manak J.R."/>
            <person name="Brown S.J."/>
        </authorList>
    </citation>
    <scope>GENOME REANNOTATION</scope>
    <source>
        <strain evidence="12 13">Georgia GA2</strain>
    </source>
</reference>
<dbReference type="GO" id="GO:0016020">
    <property type="term" value="C:membrane"/>
    <property type="evidence" value="ECO:0007669"/>
    <property type="project" value="UniProtKB-SubCell"/>
</dbReference>
<feature type="compositionally biased region" description="Acidic residues" evidence="9">
    <location>
        <begin position="2631"/>
        <end position="2643"/>
    </location>
</feature>
<feature type="domain" description="C2" evidence="11">
    <location>
        <begin position="1265"/>
        <end position="1411"/>
    </location>
</feature>
<feature type="compositionally biased region" description="Polar residues" evidence="9">
    <location>
        <begin position="1868"/>
        <end position="1880"/>
    </location>
</feature>
<feature type="compositionally biased region" description="Acidic residues" evidence="9">
    <location>
        <begin position="1829"/>
        <end position="1840"/>
    </location>
</feature>
<feature type="compositionally biased region" description="Low complexity" evidence="9">
    <location>
        <begin position="1789"/>
        <end position="1799"/>
    </location>
</feature>
<feature type="compositionally biased region" description="Polar residues" evidence="9">
    <location>
        <begin position="4049"/>
        <end position="4060"/>
    </location>
</feature>
<dbReference type="SUPFAM" id="SSF49562">
    <property type="entry name" value="C2 domain (Calcium/lipid-binding domain, CaLB)"/>
    <property type="match status" value="5"/>
</dbReference>
<dbReference type="Pfam" id="PF08150">
    <property type="entry name" value="FerB"/>
    <property type="match status" value="1"/>
</dbReference>
<dbReference type="InterPro" id="IPR037724">
    <property type="entry name" value="C2E_Ferlin"/>
</dbReference>
<feature type="compositionally biased region" description="Polar residues" evidence="9">
    <location>
        <begin position="2700"/>
        <end position="2720"/>
    </location>
</feature>
<dbReference type="PANTHER" id="PTHR12546:SF60">
    <property type="entry name" value="MISFIRE, ISOFORM F"/>
    <property type="match status" value="1"/>
</dbReference>
<dbReference type="InterPro" id="IPR000008">
    <property type="entry name" value="C2_dom"/>
</dbReference>
<dbReference type="CDD" id="cd04017">
    <property type="entry name" value="C2D_Ferlin"/>
    <property type="match status" value="1"/>
</dbReference>
<dbReference type="Pfam" id="PF22901">
    <property type="entry name" value="dsrm_Ferlin"/>
    <property type="match status" value="1"/>
</dbReference>
<dbReference type="InterPro" id="IPR055072">
    <property type="entry name" value="Ferlin_DSRM"/>
</dbReference>
<feature type="compositionally biased region" description="Basic and acidic residues" evidence="9">
    <location>
        <begin position="4526"/>
        <end position="4535"/>
    </location>
</feature>
<feature type="compositionally biased region" description="Low complexity" evidence="9">
    <location>
        <begin position="1969"/>
        <end position="1983"/>
    </location>
</feature>
<feature type="region of interest" description="Disordered" evidence="9">
    <location>
        <begin position="3470"/>
        <end position="3491"/>
    </location>
</feature>
<dbReference type="Proteomes" id="UP000007266">
    <property type="component" value="Linkage group 3"/>
</dbReference>
<feature type="compositionally biased region" description="Basic and acidic residues" evidence="9">
    <location>
        <begin position="4449"/>
        <end position="4465"/>
    </location>
</feature>
<evidence type="ECO:0000313" key="13">
    <source>
        <dbReference type="Proteomes" id="UP000007266"/>
    </source>
</evidence>
<feature type="region of interest" description="Disordered" evidence="9">
    <location>
        <begin position="1650"/>
        <end position="2206"/>
    </location>
</feature>
<feature type="compositionally biased region" description="Polar residues" evidence="9">
    <location>
        <begin position="2273"/>
        <end position="2282"/>
    </location>
</feature>
<dbReference type="OMA" id="FAGTHIM"/>
<dbReference type="Gene3D" id="2.60.40.150">
    <property type="entry name" value="C2 domain"/>
    <property type="match status" value="3"/>
</dbReference>
<feature type="region of interest" description="Disordered" evidence="9">
    <location>
        <begin position="4157"/>
        <end position="4245"/>
    </location>
</feature>
<feature type="compositionally biased region" description="Basic and acidic residues" evidence="9">
    <location>
        <begin position="2620"/>
        <end position="2630"/>
    </location>
</feature>